<evidence type="ECO:0000313" key="2">
    <source>
        <dbReference type="EMBL" id="NIZ41029.1"/>
    </source>
</evidence>
<keyword evidence="1" id="KW-0812">Transmembrane</keyword>
<dbReference type="PROSITE" id="PS51257">
    <property type="entry name" value="PROKAR_LIPOPROTEIN"/>
    <property type="match status" value="1"/>
</dbReference>
<dbReference type="Proteomes" id="UP000711995">
    <property type="component" value="Unassembled WGS sequence"/>
</dbReference>
<dbReference type="RefSeq" id="WP_167700611.1">
    <property type="nucleotide sequence ID" value="NZ_CP118174.1"/>
</dbReference>
<evidence type="ECO:0000313" key="3">
    <source>
        <dbReference type="Proteomes" id="UP000711995"/>
    </source>
</evidence>
<organism evidence="2 3">
    <name type="scientific">Entomospira entomophila</name>
    <dbReference type="NCBI Taxonomy" id="2719988"/>
    <lineage>
        <taxon>Bacteria</taxon>
        <taxon>Pseudomonadati</taxon>
        <taxon>Spirochaetota</taxon>
        <taxon>Spirochaetia</taxon>
        <taxon>Spirochaetales</taxon>
        <taxon>Spirochaetaceae</taxon>
        <taxon>Entomospira</taxon>
    </lineage>
</organism>
<sequence>MGKQSLNRKNNGHLKFIYYASIFMTGACLIGFNSLLSSMKENLIFSQRMIQSTKEILYQEIEKEEIQTLESVIRLQERMLNEDKKKYYHYLLILGFFIISLMIVNITIFAYSWKSWLLGKHNSEIIK</sequence>
<dbReference type="AlphaFoldDB" id="A0A968GEL4"/>
<dbReference type="EMBL" id="JAATLJ010000001">
    <property type="protein sequence ID" value="NIZ41029.1"/>
    <property type="molecule type" value="Genomic_DNA"/>
</dbReference>
<keyword evidence="3" id="KW-1185">Reference proteome</keyword>
<proteinExistence type="predicted"/>
<protein>
    <submittedName>
        <fullName evidence="2">Uncharacterized protein</fullName>
    </submittedName>
</protein>
<name>A0A968GEL4_9SPIO</name>
<feature type="transmembrane region" description="Helical" evidence="1">
    <location>
        <begin position="16"/>
        <end position="36"/>
    </location>
</feature>
<accession>A0A968GEL4</accession>
<reference evidence="2 3" key="1">
    <citation type="submission" date="2020-03" db="EMBL/GenBank/DDBJ databases">
        <title>Spirochaetal bacteria isolated from arthropods constitute a novel genus Entomospira genus novum within the order Spirochaetales.</title>
        <authorList>
            <person name="Grana-Miraglia L."/>
            <person name="Sikutova S."/>
            <person name="Fingerle V."/>
            <person name="Sing A."/>
            <person name="Castillo-Ramirez S."/>
            <person name="Margos G."/>
            <person name="Rudolf I."/>
        </authorList>
    </citation>
    <scope>NUCLEOTIDE SEQUENCE [LARGE SCALE GENOMIC DNA]</scope>
    <source>
        <strain evidence="2 3">BR193</strain>
    </source>
</reference>
<gene>
    <name evidence="2" type="ORF">HCT14_05875</name>
</gene>
<evidence type="ECO:0000256" key="1">
    <source>
        <dbReference type="SAM" id="Phobius"/>
    </source>
</evidence>
<comment type="caution">
    <text evidence="2">The sequence shown here is derived from an EMBL/GenBank/DDBJ whole genome shotgun (WGS) entry which is preliminary data.</text>
</comment>
<keyword evidence="1" id="KW-0472">Membrane</keyword>
<keyword evidence="1" id="KW-1133">Transmembrane helix</keyword>
<feature type="transmembrane region" description="Helical" evidence="1">
    <location>
        <begin position="87"/>
        <end position="113"/>
    </location>
</feature>